<protein>
    <recommendedName>
        <fullName evidence="4">DUF4283 domain-containing protein</fullName>
    </recommendedName>
</protein>
<evidence type="ECO:0000313" key="3">
    <source>
        <dbReference type="Proteomes" id="UP001374584"/>
    </source>
</evidence>
<dbReference type="EMBL" id="JAYMYR010000006">
    <property type="protein sequence ID" value="KAK7356971.1"/>
    <property type="molecule type" value="Genomic_DNA"/>
</dbReference>
<evidence type="ECO:0008006" key="4">
    <source>
        <dbReference type="Google" id="ProtNLM"/>
    </source>
</evidence>
<accession>A0AAN9MLZ4</accession>
<feature type="region of interest" description="Disordered" evidence="1">
    <location>
        <begin position="325"/>
        <end position="347"/>
    </location>
</feature>
<feature type="compositionally biased region" description="Polar residues" evidence="1">
    <location>
        <begin position="325"/>
        <end position="346"/>
    </location>
</feature>
<keyword evidence="3" id="KW-1185">Reference proteome</keyword>
<dbReference type="PANTHER" id="PTHR34427">
    <property type="entry name" value="DUF4283 DOMAIN PROTEIN"/>
    <property type="match status" value="1"/>
</dbReference>
<dbReference type="PANTHER" id="PTHR34427:SF5">
    <property type="entry name" value="DUF4283 DOMAIN-CONTAINING PROTEIN"/>
    <property type="match status" value="1"/>
</dbReference>
<proteinExistence type="predicted"/>
<evidence type="ECO:0000256" key="1">
    <source>
        <dbReference type="SAM" id="MobiDB-lite"/>
    </source>
</evidence>
<evidence type="ECO:0000313" key="2">
    <source>
        <dbReference type="EMBL" id="KAK7356971.1"/>
    </source>
</evidence>
<reference evidence="2 3" key="1">
    <citation type="submission" date="2024-01" db="EMBL/GenBank/DDBJ databases">
        <title>The genomes of 5 underutilized Papilionoideae crops provide insights into root nodulation and disease resistanc.</title>
        <authorList>
            <person name="Jiang F."/>
        </authorList>
    </citation>
    <scope>NUCLEOTIDE SEQUENCE [LARGE SCALE GENOMIC DNA]</scope>
    <source>
        <strain evidence="2">JINMINGXINNONG_FW02</strain>
        <tissue evidence="2">Leaves</tissue>
    </source>
</reference>
<gene>
    <name evidence="2" type="ORF">VNO80_16252</name>
</gene>
<organism evidence="2 3">
    <name type="scientific">Phaseolus coccineus</name>
    <name type="common">Scarlet runner bean</name>
    <name type="synonym">Phaseolus multiflorus</name>
    <dbReference type="NCBI Taxonomy" id="3886"/>
    <lineage>
        <taxon>Eukaryota</taxon>
        <taxon>Viridiplantae</taxon>
        <taxon>Streptophyta</taxon>
        <taxon>Embryophyta</taxon>
        <taxon>Tracheophyta</taxon>
        <taxon>Spermatophyta</taxon>
        <taxon>Magnoliopsida</taxon>
        <taxon>eudicotyledons</taxon>
        <taxon>Gunneridae</taxon>
        <taxon>Pentapetalae</taxon>
        <taxon>rosids</taxon>
        <taxon>fabids</taxon>
        <taxon>Fabales</taxon>
        <taxon>Fabaceae</taxon>
        <taxon>Papilionoideae</taxon>
        <taxon>50 kb inversion clade</taxon>
        <taxon>NPAAA clade</taxon>
        <taxon>indigoferoid/millettioid clade</taxon>
        <taxon>Phaseoleae</taxon>
        <taxon>Phaseolus</taxon>
    </lineage>
</organism>
<comment type="caution">
    <text evidence="2">The sequence shown here is derived from an EMBL/GenBank/DDBJ whole genome shotgun (WGS) entry which is preliminary data.</text>
</comment>
<sequence>MGQTMQVKVEDKEWMKRSCVGYLNETTDIGDINCFLINGANFIRLRYLGDNAMLLTPEGDTSVEDMIKEDKEWLEEIFDDITPLDNSIRVVQRRVWVRVWGIPFHLWGWSVFVNAVINIRNLLAVDKNTENFDELQYARLLVSIPFVVEACMSKRMMINETIYQIRIEEDLICCDKSNEREGNEVSWSESFVGDEECESNYDNASEIEKLMPMNQNVKPEYNHIGISSEMMLEDRYDSPVLRDVLKSCFSDTVVPDSLSHGNGYTRGSQMNMLHVSPSAAQECGLSESQAQLGEQVDGKNLQNGLDVWPKFAPQNDALHVSPNVHGSSLTQGYDSRQTRNGSQGAKSVQMLGKGGECGNTLVQPGCPEWAKQKCAAHQCGGETKNIDFNPYVLQPLYETVNPSGGRFEREDGALMIGGVVTRTEMGEAKEDHVIKGKDVEEIQGCMDAISTPNSGFVRNYMSLIKQTNISPNSMLQRSNILFGESSKI</sequence>
<dbReference type="Proteomes" id="UP001374584">
    <property type="component" value="Unassembled WGS sequence"/>
</dbReference>
<name>A0AAN9MLZ4_PHACN</name>
<dbReference type="AlphaFoldDB" id="A0AAN9MLZ4"/>